<evidence type="ECO:0000259" key="1">
    <source>
        <dbReference type="PROSITE" id="PS50943"/>
    </source>
</evidence>
<keyword evidence="3" id="KW-1185">Reference proteome</keyword>
<evidence type="ECO:0000313" key="3">
    <source>
        <dbReference type="Proteomes" id="UP000004913"/>
    </source>
</evidence>
<name>F5IUA5_9BACT</name>
<dbReference type="Pfam" id="PF01381">
    <property type="entry name" value="HTH_3"/>
    <property type="match status" value="1"/>
</dbReference>
<dbReference type="AlphaFoldDB" id="F5IUA5"/>
<dbReference type="InterPro" id="IPR001387">
    <property type="entry name" value="Cro/C1-type_HTH"/>
</dbReference>
<organism evidence="2 3">
    <name type="scientific">Dysgonomonas gadei ATCC BAA-286</name>
    <dbReference type="NCBI Taxonomy" id="742766"/>
    <lineage>
        <taxon>Bacteria</taxon>
        <taxon>Pseudomonadati</taxon>
        <taxon>Bacteroidota</taxon>
        <taxon>Bacteroidia</taxon>
        <taxon>Bacteroidales</taxon>
        <taxon>Dysgonomonadaceae</taxon>
        <taxon>Dysgonomonas</taxon>
    </lineage>
</organism>
<protein>
    <recommendedName>
        <fullName evidence="1">HTH cro/C1-type domain-containing protein</fullName>
    </recommendedName>
</protein>
<proteinExistence type="predicted"/>
<sequence length="168" mass="18993">MKDRIRLIMEREHLTPSAFADRLQLGRAVISHILNGRNNPSLDVVTRILSKVNYINPDWLLTGNGDMVKTEGGKTSTMQQVSAPSSYNFHPGQNQPDLFSQNSVSPPISPAETEYRKENIVEQAQNTSEKHTNQTVIYQKAPERKVSKIIIYYSDNTFETFNADNSPL</sequence>
<dbReference type="Proteomes" id="UP000004913">
    <property type="component" value="Unassembled WGS sequence"/>
</dbReference>
<accession>F5IUA5</accession>
<dbReference type="EMBL" id="ADLV01000011">
    <property type="protein sequence ID" value="EGK03226.1"/>
    <property type="molecule type" value="Genomic_DNA"/>
</dbReference>
<evidence type="ECO:0000313" key="2">
    <source>
        <dbReference type="EMBL" id="EGK03226.1"/>
    </source>
</evidence>
<dbReference type="RefSeq" id="WP_006798187.1">
    <property type="nucleotide sequence ID" value="NZ_GL891979.1"/>
</dbReference>
<dbReference type="HOGENOM" id="CLU_105312_0_0_10"/>
<dbReference type="InterPro" id="IPR010982">
    <property type="entry name" value="Lambda_DNA-bd_dom_sf"/>
</dbReference>
<dbReference type="STRING" id="742766.HMPREF9455_00672"/>
<dbReference type="CDD" id="cd00093">
    <property type="entry name" value="HTH_XRE"/>
    <property type="match status" value="1"/>
</dbReference>
<dbReference type="PROSITE" id="PS50943">
    <property type="entry name" value="HTH_CROC1"/>
    <property type="match status" value="1"/>
</dbReference>
<gene>
    <name evidence="2" type="ORF">HMPREF9455_00672</name>
</gene>
<dbReference type="SUPFAM" id="SSF47413">
    <property type="entry name" value="lambda repressor-like DNA-binding domains"/>
    <property type="match status" value="1"/>
</dbReference>
<dbReference type="SMART" id="SM00530">
    <property type="entry name" value="HTH_XRE"/>
    <property type="match status" value="1"/>
</dbReference>
<reference evidence="2 3" key="1">
    <citation type="submission" date="2011-04" db="EMBL/GenBank/DDBJ databases">
        <title>The Genome Sequence of Dysgonomonas gadei ATCC BAA-286.</title>
        <authorList>
            <consortium name="The Broad Institute Genome Sequencing Platform"/>
            <person name="Earl A."/>
            <person name="Ward D."/>
            <person name="Feldgarden M."/>
            <person name="Gevers D."/>
            <person name="Pudlo N."/>
            <person name="Martens E."/>
            <person name="Allen-Vercoe E."/>
            <person name="Young S.K."/>
            <person name="Zeng Q."/>
            <person name="Gargeya S."/>
            <person name="Fitzgerald M."/>
            <person name="Haas B."/>
            <person name="Abouelleil A."/>
            <person name="Alvarado L."/>
            <person name="Arachchi H.M."/>
            <person name="Berlin A."/>
            <person name="Brown A."/>
            <person name="Chapman S.B."/>
            <person name="Chen Z."/>
            <person name="Dunbar C."/>
            <person name="Freedman E."/>
            <person name="Gearin G."/>
            <person name="Gellesch M."/>
            <person name="Goldberg J."/>
            <person name="Griggs A."/>
            <person name="Gujja S."/>
            <person name="Heiman D."/>
            <person name="Howarth C."/>
            <person name="Larson L."/>
            <person name="Lui A."/>
            <person name="MacDonald P.J.P."/>
            <person name="Mehta T."/>
            <person name="Montmayeur A."/>
            <person name="Murphy C."/>
            <person name="Neiman D."/>
            <person name="Pearson M."/>
            <person name="Priest M."/>
            <person name="Roberts A."/>
            <person name="Saif S."/>
            <person name="Shea T."/>
            <person name="Shenoy N."/>
            <person name="Sisk P."/>
            <person name="Stolte C."/>
            <person name="Sykes S."/>
            <person name="Yandava C."/>
            <person name="Wortman J."/>
            <person name="Nusbaum C."/>
            <person name="Birren B."/>
        </authorList>
    </citation>
    <scope>NUCLEOTIDE SEQUENCE [LARGE SCALE GENOMIC DNA]</scope>
    <source>
        <strain evidence="2 3">ATCC BAA-286</strain>
    </source>
</reference>
<dbReference type="GO" id="GO:0003677">
    <property type="term" value="F:DNA binding"/>
    <property type="evidence" value="ECO:0007669"/>
    <property type="project" value="InterPro"/>
</dbReference>
<feature type="domain" description="HTH cro/C1-type" evidence="1">
    <location>
        <begin position="5"/>
        <end position="60"/>
    </location>
</feature>
<dbReference type="eggNOG" id="COG3093">
    <property type="taxonomic scope" value="Bacteria"/>
</dbReference>
<dbReference type="Gene3D" id="1.10.260.40">
    <property type="entry name" value="lambda repressor-like DNA-binding domains"/>
    <property type="match status" value="1"/>
</dbReference>
<dbReference type="OrthoDB" id="1034290at2"/>
<comment type="caution">
    <text evidence="2">The sequence shown here is derived from an EMBL/GenBank/DDBJ whole genome shotgun (WGS) entry which is preliminary data.</text>
</comment>